<sequence>MKRIAVGLALIAAGFIGGLLAQQPQFRAPGGPGGFGPGGFFGRMPFAAGIVSQVQGNTIVVEASFGEQTFTRTVVLTNQTRVQRSQPGTKSDIKANAFAFVQGQPDPKTGWLHARTVVVMPQLPEMGGMVIGRIYDVRNQGNQFGVSVPVSVTADARIYKITPAKTADIKQGERVFVRGRPEEGTGNLIAEEVVLGEMPPLFGPGGGRGPGFGRPGGFGGERSFRQGEGRRSAQQR</sequence>
<keyword evidence="3" id="KW-1185">Reference proteome</keyword>
<dbReference type="Proteomes" id="UP001204798">
    <property type="component" value="Unassembled WGS sequence"/>
</dbReference>
<evidence type="ECO:0000313" key="2">
    <source>
        <dbReference type="EMBL" id="MCS3920155.1"/>
    </source>
</evidence>
<reference evidence="2 3" key="1">
    <citation type="submission" date="2022-08" db="EMBL/GenBank/DDBJ databases">
        <title>Bacterial and archaeal communities from various locations to study Microbial Dark Matter (Phase II).</title>
        <authorList>
            <person name="Stepanauskas R."/>
        </authorList>
    </citation>
    <scope>NUCLEOTIDE SEQUENCE [LARGE SCALE GENOMIC DNA]</scope>
    <source>
        <strain evidence="2 3">PD1</strain>
    </source>
</reference>
<dbReference type="RefSeq" id="WP_018196411.1">
    <property type="nucleotide sequence ID" value="NZ_CP130454.1"/>
</dbReference>
<feature type="compositionally biased region" description="Basic and acidic residues" evidence="1">
    <location>
        <begin position="222"/>
        <end position="236"/>
    </location>
</feature>
<proteinExistence type="predicted"/>
<gene>
    <name evidence="2" type="ORF">M2350_002572</name>
</gene>
<feature type="compositionally biased region" description="Gly residues" evidence="1">
    <location>
        <begin position="204"/>
        <end position="220"/>
    </location>
</feature>
<protein>
    <recommendedName>
        <fullName evidence="4">DUF5666 domain-containing protein</fullName>
    </recommendedName>
</protein>
<evidence type="ECO:0008006" key="4">
    <source>
        <dbReference type="Google" id="ProtNLM"/>
    </source>
</evidence>
<feature type="region of interest" description="Disordered" evidence="1">
    <location>
        <begin position="204"/>
        <end position="236"/>
    </location>
</feature>
<organism evidence="2 3">
    <name type="scientific">Candidatus Fervidibacter sacchari</name>
    <dbReference type="NCBI Taxonomy" id="1448929"/>
    <lineage>
        <taxon>Bacteria</taxon>
        <taxon>Candidatus Fervidibacterota</taxon>
        <taxon>Candidatus Fervidibacter</taxon>
    </lineage>
</organism>
<dbReference type="EMBL" id="JANUCP010000004">
    <property type="protein sequence ID" value="MCS3920155.1"/>
    <property type="molecule type" value="Genomic_DNA"/>
</dbReference>
<comment type="caution">
    <text evidence="2">The sequence shown here is derived from an EMBL/GenBank/DDBJ whole genome shotgun (WGS) entry which is preliminary data.</text>
</comment>
<accession>A0ABT2ETE4</accession>
<evidence type="ECO:0000313" key="3">
    <source>
        <dbReference type="Proteomes" id="UP001204798"/>
    </source>
</evidence>
<evidence type="ECO:0000256" key="1">
    <source>
        <dbReference type="SAM" id="MobiDB-lite"/>
    </source>
</evidence>
<name>A0ABT2ETE4_9BACT</name>